<dbReference type="InterPro" id="IPR043175">
    <property type="entry name" value="CAPZB_N"/>
</dbReference>
<comment type="function">
    <text evidence="7">F-actin-capping proteins bind in a Ca(2+)-independent manner to the fast growing ends of actin filaments (barbed end) thereby blocking the exchange of subunits at these ends. Unlike other capping proteins (such as gelsolin and severin), these proteins do not sever actin filaments.</text>
</comment>
<dbReference type="PRINTS" id="PR00192">
    <property type="entry name" value="FACTINCAPB"/>
</dbReference>
<gene>
    <name evidence="8" type="ORF">OAUR00152_LOCUS38810</name>
</gene>
<name>A0A7S4K493_9STRA</name>
<comment type="subunit">
    <text evidence="7">Heterodimer of an alpha and a beta subunit.</text>
</comment>
<evidence type="ECO:0000256" key="4">
    <source>
        <dbReference type="ARBA" id="ARBA00022490"/>
    </source>
</evidence>
<proteinExistence type="inferred from homology"/>
<dbReference type="SUPFAM" id="SSF90096">
    <property type="entry name" value="Subunits of heterodimeric actin filament capping protein Capz"/>
    <property type="match status" value="1"/>
</dbReference>
<comment type="subcellular location">
    <subcellularLocation>
        <location evidence="1 7">Cytoplasm</location>
        <location evidence="1 7">Cytoskeleton</location>
    </subcellularLocation>
</comment>
<organism evidence="8">
    <name type="scientific">Odontella aurita</name>
    <dbReference type="NCBI Taxonomy" id="265563"/>
    <lineage>
        <taxon>Eukaryota</taxon>
        <taxon>Sar</taxon>
        <taxon>Stramenopiles</taxon>
        <taxon>Ochrophyta</taxon>
        <taxon>Bacillariophyta</taxon>
        <taxon>Mediophyceae</taxon>
        <taxon>Biddulphiophycidae</taxon>
        <taxon>Eupodiscales</taxon>
        <taxon>Odontellaceae</taxon>
        <taxon>Odontella</taxon>
    </lineage>
</organism>
<dbReference type="EMBL" id="HBKQ01056774">
    <property type="protein sequence ID" value="CAE2283170.1"/>
    <property type="molecule type" value="Transcribed_RNA"/>
</dbReference>
<evidence type="ECO:0000256" key="2">
    <source>
        <dbReference type="ARBA" id="ARBA00006039"/>
    </source>
</evidence>
<keyword evidence="4 7" id="KW-0963">Cytoplasm</keyword>
<evidence type="ECO:0000256" key="6">
    <source>
        <dbReference type="ARBA" id="ARBA00023212"/>
    </source>
</evidence>
<dbReference type="InterPro" id="IPR042276">
    <property type="entry name" value="CapZ_alpha/beta_2"/>
</dbReference>
<dbReference type="GO" id="GO:0051015">
    <property type="term" value="F:actin filament binding"/>
    <property type="evidence" value="ECO:0007669"/>
    <property type="project" value="TreeGrafter"/>
</dbReference>
<keyword evidence="3 7" id="KW-0117">Actin capping</keyword>
<dbReference type="AlphaFoldDB" id="A0A7S4K493"/>
<evidence type="ECO:0000313" key="8">
    <source>
        <dbReference type="EMBL" id="CAE2283170.1"/>
    </source>
</evidence>
<dbReference type="Gene3D" id="1.20.58.570">
    <property type="match status" value="1"/>
</dbReference>
<protein>
    <recommendedName>
        <fullName evidence="7">F-actin-capping protein subunit beta</fullName>
    </recommendedName>
</protein>
<evidence type="ECO:0000256" key="7">
    <source>
        <dbReference type="RuleBase" id="RU365078"/>
    </source>
</evidence>
<dbReference type="GO" id="GO:0000902">
    <property type="term" value="P:cell morphogenesis"/>
    <property type="evidence" value="ECO:0007669"/>
    <property type="project" value="TreeGrafter"/>
</dbReference>
<evidence type="ECO:0000256" key="3">
    <source>
        <dbReference type="ARBA" id="ARBA00022467"/>
    </source>
</evidence>
<evidence type="ECO:0000256" key="1">
    <source>
        <dbReference type="ARBA" id="ARBA00004245"/>
    </source>
</evidence>
<keyword evidence="6 7" id="KW-0206">Cytoskeleton</keyword>
<dbReference type="InterPro" id="IPR001698">
    <property type="entry name" value="CAPZB"/>
</dbReference>
<evidence type="ECO:0000256" key="5">
    <source>
        <dbReference type="ARBA" id="ARBA00023203"/>
    </source>
</evidence>
<dbReference type="Gene3D" id="3.90.1150.210">
    <property type="entry name" value="F-actin capping protein, beta subunit"/>
    <property type="match status" value="1"/>
</dbReference>
<dbReference type="PANTHER" id="PTHR10619">
    <property type="entry name" value="F-ACTIN-CAPPING PROTEIN SUBUNIT BETA"/>
    <property type="match status" value="1"/>
</dbReference>
<dbReference type="GO" id="GO:0008290">
    <property type="term" value="C:F-actin capping protein complex"/>
    <property type="evidence" value="ECO:0007669"/>
    <property type="project" value="UniProtKB-UniRule"/>
</dbReference>
<dbReference type="GO" id="GO:0051016">
    <property type="term" value="P:barbed-end actin filament capping"/>
    <property type="evidence" value="ECO:0007669"/>
    <property type="project" value="UniProtKB-UniRule"/>
</dbReference>
<accession>A0A7S4K493</accession>
<dbReference type="PANTHER" id="PTHR10619:SF0">
    <property type="entry name" value="F-ACTIN-CAPPING PROTEIN SUBUNIT BETA ISOFORMS 1 AND 2"/>
    <property type="match status" value="1"/>
</dbReference>
<dbReference type="Pfam" id="PF01115">
    <property type="entry name" value="F_actin_cap_B"/>
    <property type="match status" value="1"/>
</dbReference>
<sequence>MAPPSVLRSCTDALVRMPPDHSVAKELGLLAGIAEHGSASAKVADEFPFQLGGTPPKVSQDTDGRSFILCQHNRFGETYRSPWNNQYLNGAKGPKPPRRLRELELHANEVFDCYRRLYYGGESTSSVYIQEQEGGGSDVSAEFTAVFVVSNTVNSAQYWKSTHIFDVGSPEEGRVLYKLRTMVSVSLSPSSKRYGQTSMRGCTTNQMEKQCSIKTDSCHIANMGHMVEDIENELRSSFDSLHVQKTRSVIESIRHTQFQGNYLNMHGSSSVEEKEHIALLSQAVKQSPTPKKLIK</sequence>
<keyword evidence="5 7" id="KW-0009">Actin-binding</keyword>
<reference evidence="8" key="1">
    <citation type="submission" date="2021-01" db="EMBL/GenBank/DDBJ databases">
        <authorList>
            <person name="Corre E."/>
            <person name="Pelletier E."/>
            <person name="Niang G."/>
            <person name="Scheremetjew M."/>
            <person name="Finn R."/>
            <person name="Kale V."/>
            <person name="Holt S."/>
            <person name="Cochrane G."/>
            <person name="Meng A."/>
            <person name="Brown T."/>
            <person name="Cohen L."/>
        </authorList>
    </citation>
    <scope>NUCLEOTIDE SEQUENCE</scope>
    <source>
        <strain evidence="8">Isolate 1302-5</strain>
    </source>
</reference>
<comment type="similarity">
    <text evidence="2 7">Belongs to the F-actin-capping protein beta subunit family.</text>
</comment>
<dbReference type="InterPro" id="IPR037282">
    <property type="entry name" value="CapZ_alpha/beta"/>
</dbReference>